<accession>B3T264</accession>
<proteinExistence type="predicted"/>
<dbReference type="EMBL" id="EU016582">
    <property type="protein sequence ID" value="ABZ06674.1"/>
    <property type="molecule type" value="Genomic_DNA"/>
</dbReference>
<dbReference type="AlphaFoldDB" id="B3T264"/>
<organism evidence="1">
    <name type="scientific">uncultured marine microorganism HF4000_137B17</name>
    <dbReference type="NCBI Taxonomy" id="455523"/>
    <lineage>
        <taxon>unclassified sequences</taxon>
        <taxon>environmental samples</taxon>
    </lineage>
</organism>
<protein>
    <submittedName>
        <fullName evidence="1">Uncharacterized protein</fullName>
    </submittedName>
</protein>
<reference evidence="1" key="1">
    <citation type="journal article" date="2008" name="ISME J.">
        <title>Genomic patterns of recombination, clonal divergence and environment in marine microbial populations.</title>
        <authorList>
            <person name="Konstantinidis K.T."/>
            <person name="Delong E.F."/>
        </authorList>
    </citation>
    <scope>NUCLEOTIDE SEQUENCE</scope>
</reference>
<evidence type="ECO:0000313" key="1">
    <source>
        <dbReference type="EMBL" id="ABZ06674.1"/>
    </source>
</evidence>
<name>B3T264_9ZZZZ</name>
<gene>
    <name evidence="1" type="ORF">ALOHA_HF4000137B17ctg1g10</name>
</gene>
<sequence length="47" mass="4931">MPNDDEVNSRVQMSGCQSDGCQSLLDIGARGCRSAGSCARVSIQLSQ</sequence>